<accession>A0A8S5TGC6</accession>
<reference evidence="1" key="1">
    <citation type="journal article" date="2021" name="Proc. Natl. Acad. Sci. U.S.A.">
        <title>A Catalog of Tens of Thousands of Viruses from Human Metagenomes Reveals Hidden Associations with Chronic Diseases.</title>
        <authorList>
            <person name="Tisza M.J."/>
            <person name="Buck C.B."/>
        </authorList>
    </citation>
    <scope>NUCLEOTIDE SEQUENCE</scope>
    <source>
        <strain evidence="1">CtbgC51</strain>
    </source>
</reference>
<protein>
    <submittedName>
        <fullName evidence="1">Repressor regulating protein</fullName>
    </submittedName>
</protein>
<dbReference type="GO" id="GO:0003677">
    <property type="term" value="F:DNA binding"/>
    <property type="evidence" value="ECO:0007669"/>
    <property type="project" value="InterPro"/>
</dbReference>
<dbReference type="InterPro" id="IPR010982">
    <property type="entry name" value="Lambda_DNA-bd_dom_sf"/>
</dbReference>
<organism evidence="1">
    <name type="scientific">Siphoviridae sp. ctbgC51</name>
    <dbReference type="NCBI Taxonomy" id="2827901"/>
    <lineage>
        <taxon>Viruses</taxon>
        <taxon>Duplodnaviria</taxon>
        <taxon>Heunggongvirae</taxon>
        <taxon>Uroviricota</taxon>
        <taxon>Caudoviricetes</taxon>
    </lineage>
</organism>
<dbReference type="EMBL" id="BK032817">
    <property type="protein sequence ID" value="DAF61818.1"/>
    <property type="molecule type" value="Genomic_DNA"/>
</dbReference>
<name>A0A8S5TGC6_9CAUD</name>
<dbReference type="CDD" id="cd00093">
    <property type="entry name" value="HTH_XRE"/>
    <property type="match status" value="1"/>
</dbReference>
<dbReference type="SUPFAM" id="SSF47413">
    <property type="entry name" value="lambda repressor-like DNA-binding domains"/>
    <property type="match status" value="1"/>
</dbReference>
<dbReference type="InterPro" id="IPR001387">
    <property type="entry name" value="Cro/C1-type_HTH"/>
</dbReference>
<dbReference type="Gene3D" id="1.10.260.40">
    <property type="entry name" value="lambda repressor-like DNA-binding domains"/>
    <property type="match status" value="1"/>
</dbReference>
<proteinExistence type="predicted"/>
<evidence type="ECO:0000313" key="1">
    <source>
        <dbReference type="EMBL" id="DAF61818.1"/>
    </source>
</evidence>
<sequence>MIIFLPAFVKPTLRKNHEFYVNFLGGVTIYELFKAEIVKQKRIRKLTNKDLGKLTGYKRQTIDAFMAGARESENVAKAIAKVLNIEL</sequence>